<accession>A0A2U1D9M9</accession>
<proteinExistence type="predicted"/>
<comment type="caution">
    <text evidence="5">The sequence shown here is derived from an EMBL/GenBank/DDBJ whole genome shotgun (WGS) entry which is preliminary data.</text>
</comment>
<keyword evidence="2 5" id="KW-0238">DNA-binding</keyword>
<dbReference type="InterPro" id="IPR000835">
    <property type="entry name" value="HTH_MarR-typ"/>
</dbReference>
<dbReference type="EMBL" id="QEKT01000004">
    <property type="protein sequence ID" value="PVY84357.1"/>
    <property type="molecule type" value="Genomic_DNA"/>
</dbReference>
<dbReference type="CDD" id="cd00090">
    <property type="entry name" value="HTH_ARSR"/>
    <property type="match status" value="1"/>
</dbReference>
<dbReference type="PROSITE" id="PS50995">
    <property type="entry name" value="HTH_MARR_2"/>
    <property type="match status" value="1"/>
</dbReference>
<dbReference type="Pfam" id="PF12802">
    <property type="entry name" value="MarR_2"/>
    <property type="match status" value="1"/>
</dbReference>
<evidence type="ECO:0000256" key="3">
    <source>
        <dbReference type="ARBA" id="ARBA00023163"/>
    </source>
</evidence>
<gene>
    <name evidence="5" type="ORF">C7384_104105</name>
</gene>
<dbReference type="InterPro" id="IPR011991">
    <property type="entry name" value="ArsR-like_HTH"/>
</dbReference>
<evidence type="ECO:0000256" key="1">
    <source>
        <dbReference type="ARBA" id="ARBA00023015"/>
    </source>
</evidence>
<keyword evidence="6" id="KW-1185">Reference proteome</keyword>
<dbReference type="InterPro" id="IPR052067">
    <property type="entry name" value="Metal_resp_HTH_trans_reg"/>
</dbReference>
<dbReference type="PANTHER" id="PTHR35790:SF4">
    <property type="entry name" value="HTH-TYPE TRANSCRIPTIONAL REGULATOR PCHR"/>
    <property type="match status" value="1"/>
</dbReference>
<dbReference type="Gene3D" id="1.10.10.10">
    <property type="entry name" value="Winged helix-like DNA-binding domain superfamily/Winged helix DNA-binding domain"/>
    <property type="match status" value="1"/>
</dbReference>
<protein>
    <submittedName>
        <fullName evidence="5">DNA-binding MarR family transcriptional regulator</fullName>
    </submittedName>
</protein>
<feature type="domain" description="HTH marR-type" evidence="4">
    <location>
        <begin position="4"/>
        <end position="142"/>
    </location>
</feature>
<evidence type="ECO:0000313" key="5">
    <source>
        <dbReference type="EMBL" id="PVY84357.1"/>
    </source>
</evidence>
<dbReference type="GO" id="GO:0003677">
    <property type="term" value="F:DNA binding"/>
    <property type="evidence" value="ECO:0007669"/>
    <property type="project" value="UniProtKB-KW"/>
</dbReference>
<dbReference type="AlphaFoldDB" id="A0A2U1D9M9"/>
<dbReference type="OrthoDB" id="2142791at2"/>
<evidence type="ECO:0000313" key="6">
    <source>
        <dbReference type="Proteomes" id="UP000245433"/>
    </source>
</evidence>
<name>A0A2U1D9M9_9LACO</name>
<evidence type="ECO:0000259" key="4">
    <source>
        <dbReference type="PROSITE" id="PS50995"/>
    </source>
</evidence>
<dbReference type="InterPro" id="IPR036390">
    <property type="entry name" value="WH_DNA-bd_sf"/>
</dbReference>
<dbReference type="SUPFAM" id="SSF46785">
    <property type="entry name" value="Winged helix' DNA-binding domain"/>
    <property type="match status" value="1"/>
</dbReference>
<sequence>MTATDRILIELNSFIQTYATTAELVAKQSLDSTNISTTQGHLLMLLAKQPQTNRDLAQTMHLSKPAITKALKSLTSQGYITGQTSQIDKRQIEFQLTKAGLALAHRHLQAHTEIHQAIDQALNQFDTNQQNTIQEFLTKMNAIARKDPS</sequence>
<dbReference type="InterPro" id="IPR036388">
    <property type="entry name" value="WH-like_DNA-bd_sf"/>
</dbReference>
<keyword evidence="1" id="KW-0805">Transcription regulation</keyword>
<dbReference type="RefSeq" id="WP_089939802.1">
    <property type="nucleotide sequence ID" value="NZ_CAKOEX010000011.1"/>
</dbReference>
<organism evidence="5 6">
    <name type="scientific">Convivina intestini</name>
    <dbReference type="NCBI Taxonomy" id="1505726"/>
    <lineage>
        <taxon>Bacteria</taxon>
        <taxon>Bacillati</taxon>
        <taxon>Bacillota</taxon>
        <taxon>Bacilli</taxon>
        <taxon>Lactobacillales</taxon>
        <taxon>Lactobacillaceae</taxon>
        <taxon>Convivina</taxon>
    </lineage>
</organism>
<evidence type="ECO:0000256" key="2">
    <source>
        <dbReference type="ARBA" id="ARBA00023125"/>
    </source>
</evidence>
<keyword evidence="3" id="KW-0804">Transcription</keyword>
<dbReference type="Proteomes" id="UP000245433">
    <property type="component" value="Unassembled WGS sequence"/>
</dbReference>
<reference evidence="5 6" key="1">
    <citation type="submission" date="2018-04" db="EMBL/GenBank/DDBJ databases">
        <title>Genomic Encyclopedia of Type Strains, Phase IV (KMG-IV): sequencing the most valuable type-strain genomes for metagenomic binning, comparative biology and taxonomic classification.</title>
        <authorList>
            <person name="Goeker M."/>
        </authorList>
    </citation>
    <scope>NUCLEOTIDE SEQUENCE [LARGE SCALE GENOMIC DNA]</scope>
    <source>
        <strain evidence="5 6">DSM 28795</strain>
    </source>
</reference>
<dbReference type="GO" id="GO:0003700">
    <property type="term" value="F:DNA-binding transcription factor activity"/>
    <property type="evidence" value="ECO:0007669"/>
    <property type="project" value="InterPro"/>
</dbReference>
<dbReference type="SMART" id="SM00347">
    <property type="entry name" value="HTH_MARR"/>
    <property type="match status" value="1"/>
</dbReference>
<dbReference type="PANTHER" id="PTHR35790">
    <property type="entry name" value="HTH-TYPE TRANSCRIPTIONAL REGULATOR PCHR"/>
    <property type="match status" value="1"/>
</dbReference>